<dbReference type="NCBIfam" id="TIGR01850">
    <property type="entry name" value="argC"/>
    <property type="match status" value="1"/>
</dbReference>
<dbReference type="InterPro" id="IPR036291">
    <property type="entry name" value="NAD(P)-bd_dom_sf"/>
</dbReference>
<comment type="subcellular location">
    <subcellularLocation>
        <location evidence="5">Cytoplasm</location>
    </subcellularLocation>
</comment>
<dbReference type="UniPathway" id="UPA00068">
    <property type="reaction ID" value="UER00108"/>
</dbReference>
<feature type="active site" evidence="5">
    <location>
        <position position="144"/>
    </location>
</feature>
<dbReference type="EMBL" id="JXMW01000014">
    <property type="protein sequence ID" value="OQD58494.1"/>
    <property type="molecule type" value="Genomic_DNA"/>
</dbReference>
<evidence type="ECO:0000256" key="3">
    <source>
        <dbReference type="ARBA" id="ARBA00022857"/>
    </source>
</evidence>
<dbReference type="EC" id="1.2.1.38" evidence="5"/>
<dbReference type="PANTHER" id="PTHR32338">
    <property type="entry name" value="N-ACETYL-GAMMA-GLUTAMYL-PHOSPHATE REDUCTASE, CHLOROPLASTIC-RELATED-RELATED"/>
    <property type="match status" value="1"/>
</dbReference>
<keyword evidence="4 5" id="KW-0560">Oxidoreductase</keyword>
<dbReference type="OrthoDB" id="372053at2157"/>
<dbReference type="SUPFAM" id="SSF51735">
    <property type="entry name" value="NAD(P)-binding Rossmann-fold domains"/>
    <property type="match status" value="1"/>
</dbReference>
<dbReference type="GO" id="GO:0003942">
    <property type="term" value="F:N-acetyl-gamma-glutamyl-phosphate reductase activity"/>
    <property type="evidence" value="ECO:0007669"/>
    <property type="project" value="UniProtKB-UniRule"/>
</dbReference>
<dbReference type="Proteomes" id="UP000191661">
    <property type="component" value="Unassembled WGS sequence"/>
</dbReference>
<protein>
    <recommendedName>
        <fullName evidence="5">N-acetyl-gamma-glutamyl-phosphate reductase</fullName>
        <shortName evidence="5">AGPR</shortName>
        <ecNumber evidence="5">1.2.1.38</ecNumber>
    </recommendedName>
    <alternativeName>
        <fullName evidence="5">N-acetyl-glutamate semialdehyde dehydrogenase</fullName>
        <shortName evidence="5">NAGSA dehydrogenase</shortName>
    </alternativeName>
</protein>
<keyword evidence="8" id="KW-1185">Reference proteome</keyword>
<comment type="pathway">
    <text evidence="5">Amino-acid biosynthesis; L-arginine biosynthesis; N(2)-acetyl-L-ornithine from L-glutamate: step 3/4.</text>
</comment>
<dbReference type="HAMAP" id="MF_00150">
    <property type="entry name" value="ArgC_type1"/>
    <property type="match status" value="1"/>
</dbReference>
<dbReference type="SUPFAM" id="SSF55347">
    <property type="entry name" value="Glyceraldehyde-3-phosphate dehydrogenase-like, C-terminal domain"/>
    <property type="match status" value="1"/>
</dbReference>
<dbReference type="RefSeq" id="WP_080460638.1">
    <property type="nucleotide sequence ID" value="NZ_JXMW01000014.1"/>
</dbReference>
<name>A0A1V6N1I8_METAZ</name>
<evidence type="ECO:0000259" key="6">
    <source>
        <dbReference type="SMART" id="SM00859"/>
    </source>
</evidence>
<dbReference type="GO" id="GO:0005737">
    <property type="term" value="C:cytoplasm"/>
    <property type="evidence" value="ECO:0007669"/>
    <property type="project" value="UniProtKB-SubCell"/>
</dbReference>
<dbReference type="GO" id="GO:0051287">
    <property type="term" value="F:NAD binding"/>
    <property type="evidence" value="ECO:0007669"/>
    <property type="project" value="InterPro"/>
</dbReference>
<dbReference type="SMART" id="SM00859">
    <property type="entry name" value="Semialdhyde_dh"/>
    <property type="match status" value="1"/>
</dbReference>
<comment type="similarity">
    <text evidence="5">Belongs to the NAGSA dehydrogenase family. Type 1 subfamily.</text>
</comment>
<dbReference type="Gene3D" id="3.40.50.720">
    <property type="entry name" value="NAD(P)-binding Rossmann-like Domain"/>
    <property type="match status" value="1"/>
</dbReference>
<sequence length="360" mass="39913">MTEVTIVGGSGYTGGELIRLLQKHPNVEIKNITSRQYDKTPVNKIHPHIQGSELVFKDINTDKIDSDIIFTATPHGASMNIVPELLETGGKVIDLSGDYRFRDISTYEKWYGIEHVSPMDAVYGLPEIYREEIKKADLVANPGCFPTGAILANLPLSQNNLVDNIIIDSKTGVSGGGVNTNQVFHYPNCADNVIAYKIISHRHGPEIQQELGEYSNVKVSFTPHLVPVIRGIFTTSHSFLNNLVDENIDYTKDIDATKNIDYSKNIDDAKNDIINLYKKQYKNEQFVKILDDGETPNLNSVRGSNFAHIGGFEIDENGRLVVISVIDNLVKGASGQAIQNMNIMCGFKEKTAIDSYGIRP</sequence>
<dbReference type="Pfam" id="PF22698">
    <property type="entry name" value="Semialdhyde_dhC_1"/>
    <property type="match status" value="2"/>
</dbReference>
<dbReference type="PANTHER" id="PTHR32338:SF10">
    <property type="entry name" value="N-ACETYL-GAMMA-GLUTAMYL-PHOSPHATE REDUCTASE, CHLOROPLASTIC-RELATED"/>
    <property type="match status" value="1"/>
</dbReference>
<organism evidence="7 8">
    <name type="scientific">Methanobrevibacter arboriphilus JCM 13429 = DSM 1125</name>
    <dbReference type="NCBI Taxonomy" id="1300164"/>
    <lineage>
        <taxon>Archaea</taxon>
        <taxon>Methanobacteriati</taxon>
        <taxon>Methanobacteriota</taxon>
        <taxon>Methanomada group</taxon>
        <taxon>Methanobacteria</taxon>
        <taxon>Methanobacteriales</taxon>
        <taxon>Methanobacteriaceae</taxon>
        <taxon>Methanobrevibacter</taxon>
    </lineage>
</organism>
<dbReference type="CDD" id="cd17895">
    <property type="entry name" value="AGPR_1_N"/>
    <property type="match status" value="1"/>
</dbReference>
<keyword evidence="1 5" id="KW-0055">Arginine biosynthesis</keyword>
<accession>A0A1V6N1I8</accession>
<dbReference type="CDD" id="cd23934">
    <property type="entry name" value="AGPR_1_C"/>
    <property type="match status" value="1"/>
</dbReference>
<dbReference type="Pfam" id="PF01118">
    <property type="entry name" value="Semialdhyde_dh"/>
    <property type="match status" value="1"/>
</dbReference>
<comment type="function">
    <text evidence="5">Catalyzes the NADPH-dependent reduction of N-acetyl-5-glutamyl phosphate to yield N-acetyl-L-glutamate 5-semialdehyde.</text>
</comment>
<evidence type="ECO:0000256" key="2">
    <source>
        <dbReference type="ARBA" id="ARBA00022605"/>
    </source>
</evidence>
<evidence type="ECO:0000256" key="1">
    <source>
        <dbReference type="ARBA" id="ARBA00022571"/>
    </source>
</evidence>
<evidence type="ECO:0000256" key="5">
    <source>
        <dbReference type="HAMAP-Rule" id="MF_00150"/>
    </source>
</evidence>
<feature type="domain" description="Semialdehyde dehydrogenase NAD-binding" evidence="6">
    <location>
        <begin position="3"/>
        <end position="136"/>
    </location>
</feature>
<dbReference type="InterPro" id="IPR000534">
    <property type="entry name" value="Semialdehyde_DH_NAD-bd"/>
</dbReference>
<dbReference type="GO" id="GO:0006526">
    <property type="term" value="P:L-arginine biosynthetic process"/>
    <property type="evidence" value="ECO:0007669"/>
    <property type="project" value="UniProtKB-UniRule"/>
</dbReference>
<dbReference type="GO" id="GO:0070401">
    <property type="term" value="F:NADP+ binding"/>
    <property type="evidence" value="ECO:0007669"/>
    <property type="project" value="InterPro"/>
</dbReference>
<dbReference type="AlphaFoldDB" id="A0A1V6N1I8"/>
<gene>
    <name evidence="5 7" type="primary">argC</name>
    <name evidence="7" type="ORF">MBBAR_14c00250</name>
</gene>
<keyword evidence="5" id="KW-0963">Cytoplasm</keyword>
<comment type="caution">
    <text evidence="7">The sequence shown here is derived from an EMBL/GenBank/DDBJ whole genome shotgun (WGS) entry which is preliminary data.</text>
</comment>
<dbReference type="InterPro" id="IPR058924">
    <property type="entry name" value="AGPR_dimerisation_dom"/>
</dbReference>
<dbReference type="Gene3D" id="3.30.360.10">
    <property type="entry name" value="Dihydrodipicolinate Reductase, domain 2"/>
    <property type="match status" value="1"/>
</dbReference>
<evidence type="ECO:0000256" key="4">
    <source>
        <dbReference type="ARBA" id="ARBA00023002"/>
    </source>
</evidence>
<evidence type="ECO:0000313" key="8">
    <source>
        <dbReference type="Proteomes" id="UP000191661"/>
    </source>
</evidence>
<comment type="catalytic activity">
    <reaction evidence="5">
        <text>N-acetyl-L-glutamate 5-semialdehyde + phosphate + NADP(+) = N-acetyl-L-glutamyl 5-phosphate + NADPH + H(+)</text>
        <dbReference type="Rhea" id="RHEA:21588"/>
        <dbReference type="ChEBI" id="CHEBI:15378"/>
        <dbReference type="ChEBI" id="CHEBI:29123"/>
        <dbReference type="ChEBI" id="CHEBI:43474"/>
        <dbReference type="ChEBI" id="CHEBI:57783"/>
        <dbReference type="ChEBI" id="CHEBI:57936"/>
        <dbReference type="ChEBI" id="CHEBI:58349"/>
        <dbReference type="EC" id="1.2.1.38"/>
    </reaction>
</comment>
<keyword evidence="2 5" id="KW-0028">Amino-acid biosynthesis</keyword>
<dbReference type="InterPro" id="IPR050085">
    <property type="entry name" value="AGPR"/>
</dbReference>
<dbReference type="InterPro" id="IPR000706">
    <property type="entry name" value="AGPR_type-1"/>
</dbReference>
<reference evidence="7 8" key="1">
    <citation type="submission" date="2014-12" db="EMBL/GenBank/DDBJ databases">
        <title>Genome sequence of Methanobrevibacter arboriphilicus DH1, DSM1125.</title>
        <authorList>
            <person name="Poehlein A."/>
            <person name="Thauer R.K."/>
            <person name="Seedorf H."/>
            <person name="Daniel R."/>
        </authorList>
    </citation>
    <scope>NUCLEOTIDE SEQUENCE [LARGE SCALE GENOMIC DNA]</scope>
    <source>
        <strain evidence="7 8">DH1</strain>
    </source>
</reference>
<evidence type="ECO:0000313" key="7">
    <source>
        <dbReference type="EMBL" id="OQD58494.1"/>
    </source>
</evidence>
<keyword evidence="3 5" id="KW-0521">NADP</keyword>
<proteinExistence type="inferred from homology"/>